<protein>
    <submittedName>
        <fullName evidence="2">PGL/p-HBAD biosynthesis glycosyltransferase</fullName>
        <ecNumber evidence="2">2.4.1.-</ecNumber>
    </submittedName>
</protein>
<evidence type="ECO:0000259" key="1">
    <source>
        <dbReference type="Pfam" id="PF00535"/>
    </source>
</evidence>
<dbReference type="CDD" id="cd00761">
    <property type="entry name" value="Glyco_tranf_GTA_type"/>
    <property type="match status" value="1"/>
</dbReference>
<dbReference type="PANTHER" id="PTHR43685:SF2">
    <property type="entry name" value="GLYCOSYLTRANSFERASE 2-LIKE DOMAIN-CONTAINING PROTEIN"/>
    <property type="match status" value="1"/>
</dbReference>
<proteinExistence type="predicted"/>
<dbReference type="AlphaFoldDB" id="A0A3S9W7Z0"/>
<reference evidence="2 3" key="1">
    <citation type="submission" date="2018-08" db="EMBL/GenBank/DDBJ databases">
        <title>Microbacterium lemovicicum sp. nov., a bacterium isolated from a natural uranium-rich soil.</title>
        <authorList>
            <person name="ORTET P."/>
        </authorList>
    </citation>
    <scope>NUCLEOTIDE SEQUENCE [LARGE SCALE GENOMIC DNA]</scope>
    <source>
        <strain evidence="2 3">Viu22</strain>
    </source>
</reference>
<organism evidence="2 3">
    <name type="scientific">Microbacterium lemovicicum</name>
    <dbReference type="NCBI Taxonomy" id="1072463"/>
    <lineage>
        <taxon>Bacteria</taxon>
        <taxon>Bacillati</taxon>
        <taxon>Actinomycetota</taxon>
        <taxon>Actinomycetes</taxon>
        <taxon>Micrococcales</taxon>
        <taxon>Microbacteriaceae</taxon>
        <taxon>Microbacterium</taxon>
    </lineage>
</organism>
<keyword evidence="3" id="KW-1185">Reference proteome</keyword>
<dbReference type="SUPFAM" id="SSF53448">
    <property type="entry name" value="Nucleotide-diphospho-sugar transferases"/>
    <property type="match status" value="1"/>
</dbReference>
<dbReference type="EC" id="2.4.1.-" evidence="2"/>
<sequence length="359" mass="40215">MGEDAAAPAPLVAVVVRTKDRPLFLSRALGSISAQTFGDYEVVIVNDGGDPQAVEQVLAAQPATLRDRTSVIHNPSATGRWPAANAGVSASTAPLLTLHDDDDSWHPDFLTETVAYLQAHPDDHAALVRTEVVHERWEGDTAVRTGGYLLEEHNPEVLLSDLLDFNRFVPISFLYRRSLHDRLGLYDASLPAAADWAFNLQILQLGPVPYASDRVLAYWNQRLEERGVLGNSVFAAPRDHWIADGRHRDEALRAFVDQYGTGLPLYLSRVTEKRHRKIRGEISDAVQSIDRTVREGLDGVAEEQRISREQSDARIDALEATIGELRAHLDRTMDARIRGFVWRRKQWVRGLRRRGDGDR</sequence>
<dbReference type="RefSeq" id="WP_127094868.1">
    <property type="nucleotide sequence ID" value="NZ_CP031423.1"/>
</dbReference>
<dbReference type="PANTHER" id="PTHR43685">
    <property type="entry name" value="GLYCOSYLTRANSFERASE"/>
    <property type="match status" value="1"/>
</dbReference>
<dbReference type="KEGG" id="mlv:CVS47_00739"/>
<dbReference type="EMBL" id="CP031423">
    <property type="protein sequence ID" value="AZS36139.1"/>
    <property type="molecule type" value="Genomic_DNA"/>
</dbReference>
<evidence type="ECO:0000313" key="3">
    <source>
        <dbReference type="Proteomes" id="UP000276888"/>
    </source>
</evidence>
<dbReference type="InterPro" id="IPR029044">
    <property type="entry name" value="Nucleotide-diphossugar_trans"/>
</dbReference>
<keyword evidence="2" id="KW-0808">Transferase</keyword>
<dbReference type="InterPro" id="IPR050834">
    <property type="entry name" value="Glycosyltransf_2"/>
</dbReference>
<evidence type="ECO:0000313" key="2">
    <source>
        <dbReference type="EMBL" id="AZS36139.1"/>
    </source>
</evidence>
<dbReference type="GO" id="GO:0016757">
    <property type="term" value="F:glycosyltransferase activity"/>
    <property type="evidence" value="ECO:0007669"/>
    <property type="project" value="UniProtKB-KW"/>
</dbReference>
<dbReference type="Pfam" id="PF00535">
    <property type="entry name" value="Glycos_transf_2"/>
    <property type="match status" value="1"/>
</dbReference>
<accession>A0A3S9W7Z0</accession>
<dbReference type="InterPro" id="IPR001173">
    <property type="entry name" value="Glyco_trans_2-like"/>
</dbReference>
<dbReference type="Gene3D" id="3.90.550.10">
    <property type="entry name" value="Spore Coat Polysaccharide Biosynthesis Protein SpsA, Chain A"/>
    <property type="match status" value="1"/>
</dbReference>
<name>A0A3S9W7Z0_9MICO</name>
<feature type="domain" description="Glycosyltransferase 2-like" evidence="1">
    <location>
        <begin position="14"/>
        <end position="182"/>
    </location>
</feature>
<keyword evidence="2" id="KW-0328">Glycosyltransferase</keyword>
<gene>
    <name evidence="2" type="ORF">CVS47_00739</name>
</gene>
<dbReference type="OrthoDB" id="153025at2"/>
<dbReference type="Proteomes" id="UP000276888">
    <property type="component" value="Chromosome"/>
</dbReference>